<feature type="signal peptide" evidence="1">
    <location>
        <begin position="1"/>
        <end position="18"/>
    </location>
</feature>
<gene>
    <name evidence="2" type="ORF">SAMN05216354_0897</name>
</gene>
<dbReference type="RefSeq" id="WP_036910814.1">
    <property type="nucleotide sequence ID" value="NZ_FNUV01000002.1"/>
</dbReference>
<feature type="chain" id="PRO_5009284750" description="Outer membrane protein beta-barrel domain-containing protein" evidence="1">
    <location>
        <begin position="19"/>
        <end position="292"/>
    </location>
</feature>
<evidence type="ECO:0008006" key="4">
    <source>
        <dbReference type="Google" id="ProtNLM"/>
    </source>
</evidence>
<dbReference type="AlphaFoldDB" id="A0A1H5T6K6"/>
<sequence>MKKLLLFLLLANTTTANAQEKNDTLTILKPQKVRIITGDSIQKIKVYGRENDSRYTYENTIQLVDSNYVSSVDINKDKWNFDFMRKHSKDTGYPLERNILHTYLGFGLCQGVGANYNGSISMGSSWEISWTIFDCEKFGYGKRSGYSYGFGLNWRNYRIDNRSRFVKLDDGKLTQQNLPEGYENDFSRIKVFSLNIPVMYRYRGDKVSFGLGPVFNFNTYASIKNRYRDADGKKHKELYKHIHQRPVTVDIMASVKFINWVGIYVKYSPMTLFSSTYGDDINFHPLSIGIIL</sequence>
<evidence type="ECO:0000256" key="1">
    <source>
        <dbReference type="SAM" id="SignalP"/>
    </source>
</evidence>
<evidence type="ECO:0000313" key="3">
    <source>
        <dbReference type="Proteomes" id="UP000236735"/>
    </source>
</evidence>
<name>A0A1H5T6K6_XYLRU</name>
<protein>
    <recommendedName>
        <fullName evidence="4">Outer membrane protein beta-barrel domain-containing protein</fullName>
    </recommendedName>
</protein>
<dbReference type="Proteomes" id="UP000236735">
    <property type="component" value="Unassembled WGS sequence"/>
</dbReference>
<reference evidence="2 3" key="1">
    <citation type="submission" date="2016-10" db="EMBL/GenBank/DDBJ databases">
        <authorList>
            <person name="de Groot N.N."/>
        </authorList>
    </citation>
    <scope>NUCLEOTIDE SEQUENCE [LARGE SCALE GENOMIC DNA]</scope>
    <source>
        <strain evidence="2 3">AR32</strain>
    </source>
</reference>
<organism evidence="2 3">
    <name type="scientific">Xylanibacter ruminicola</name>
    <name type="common">Prevotella ruminicola</name>
    <dbReference type="NCBI Taxonomy" id="839"/>
    <lineage>
        <taxon>Bacteria</taxon>
        <taxon>Pseudomonadati</taxon>
        <taxon>Bacteroidota</taxon>
        <taxon>Bacteroidia</taxon>
        <taxon>Bacteroidales</taxon>
        <taxon>Prevotellaceae</taxon>
        <taxon>Xylanibacter</taxon>
    </lineage>
</organism>
<keyword evidence="1" id="KW-0732">Signal</keyword>
<proteinExistence type="predicted"/>
<dbReference type="EMBL" id="FNUV01000002">
    <property type="protein sequence ID" value="SEF58426.1"/>
    <property type="molecule type" value="Genomic_DNA"/>
</dbReference>
<evidence type="ECO:0000313" key="2">
    <source>
        <dbReference type="EMBL" id="SEF58426.1"/>
    </source>
</evidence>
<accession>A0A1H5T6K6</accession>
<dbReference type="GeneID" id="32574570"/>